<dbReference type="Gene3D" id="3.40.50.150">
    <property type="entry name" value="Vaccinia Virus protein VP39"/>
    <property type="match status" value="1"/>
</dbReference>
<keyword evidence="1 4" id="KW-0489">Methyltransferase</keyword>
<dbReference type="SUPFAM" id="SSF53335">
    <property type="entry name" value="S-adenosyl-L-methionine-dependent methyltransferases"/>
    <property type="match status" value="1"/>
</dbReference>
<protein>
    <submittedName>
        <fullName evidence="4">Class I SAM-dependent methyltransferase</fullName>
        <ecNumber evidence="4">2.1.-.-</ecNumber>
    </submittedName>
</protein>
<name>A0ABW2Z2S2_9FLAO</name>
<evidence type="ECO:0000313" key="5">
    <source>
        <dbReference type="Proteomes" id="UP001597032"/>
    </source>
</evidence>
<dbReference type="Pfam" id="PF13649">
    <property type="entry name" value="Methyltransf_25"/>
    <property type="match status" value="1"/>
</dbReference>
<dbReference type="InterPro" id="IPR029063">
    <property type="entry name" value="SAM-dependent_MTases_sf"/>
</dbReference>
<dbReference type="PANTHER" id="PTHR43861">
    <property type="entry name" value="TRANS-ACONITATE 2-METHYLTRANSFERASE-RELATED"/>
    <property type="match status" value="1"/>
</dbReference>
<dbReference type="PANTHER" id="PTHR43861:SF1">
    <property type="entry name" value="TRANS-ACONITATE 2-METHYLTRANSFERASE"/>
    <property type="match status" value="1"/>
</dbReference>
<reference evidence="5" key="1">
    <citation type="journal article" date="2019" name="Int. J. Syst. Evol. Microbiol.">
        <title>The Global Catalogue of Microorganisms (GCM) 10K type strain sequencing project: providing services to taxonomists for standard genome sequencing and annotation.</title>
        <authorList>
            <consortium name="The Broad Institute Genomics Platform"/>
            <consortium name="The Broad Institute Genome Sequencing Center for Infectious Disease"/>
            <person name="Wu L."/>
            <person name="Ma J."/>
        </authorList>
    </citation>
    <scope>NUCLEOTIDE SEQUENCE [LARGE SCALE GENOMIC DNA]</scope>
    <source>
        <strain evidence="5">CCUG 60022</strain>
    </source>
</reference>
<accession>A0ABW2Z2S2</accession>
<gene>
    <name evidence="4" type="ORF">ACFQZW_02205</name>
</gene>
<dbReference type="Proteomes" id="UP001597032">
    <property type="component" value="Unassembled WGS sequence"/>
</dbReference>
<organism evidence="4 5">
    <name type="scientific">Lutibacter aestuarii</name>
    <dbReference type="NCBI Taxonomy" id="861111"/>
    <lineage>
        <taxon>Bacteria</taxon>
        <taxon>Pseudomonadati</taxon>
        <taxon>Bacteroidota</taxon>
        <taxon>Flavobacteriia</taxon>
        <taxon>Flavobacteriales</taxon>
        <taxon>Flavobacteriaceae</taxon>
        <taxon>Lutibacter</taxon>
    </lineage>
</organism>
<evidence type="ECO:0000259" key="3">
    <source>
        <dbReference type="Pfam" id="PF13649"/>
    </source>
</evidence>
<sequence length="211" mass="24306">MDTYNETFITWNTIAKFYQDKFMDLDIYNDTYQILVESIPKKKAKVLEIGCGPGNISKYLLTQNPQLKLKGIDVSENMIQLAKKNNPIAEFEIMDGRKIHLLKDSFDTIVCGFCIPYFSNKDCIKLINDCNNLLNNSGILYLSFVEGDPSNSGFISGSSGARTYFYYHQLKSLKKVLKNYSFKIIDIFHKNYKKPNNINEIHTIIILKKVN</sequence>
<evidence type="ECO:0000256" key="1">
    <source>
        <dbReference type="ARBA" id="ARBA00022603"/>
    </source>
</evidence>
<keyword evidence="5" id="KW-1185">Reference proteome</keyword>
<keyword evidence="2 4" id="KW-0808">Transferase</keyword>
<feature type="domain" description="Methyltransferase" evidence="3">
    <location>
        <begin position="46"/>
        <end position="138"/>
    </location>
</feature>
<evidence type="ECO:0000313" key="4">
    <source>
        <dbReference type="EMBL" id="MFD0760888.1"/>
    </source>
</evidence>
<dbReference type="InterPro" id="IPR041698">
    <property type="entry name" value="Methyltransf_25"/>
</dbReference>
<dbReference type="GO" id="GO:0032259">
    <property type="term" value="P:methylation"/>
    <property type="evidence" value="ECO:0007669"/>
    <property type="project" value="UniProtKB-KW"/>
</dbReference>
<dbReference type="GO" id="GO:0008168">
    <property type="term" value="F:methyltransferase activity"/>
    <property type="evidence" value="ECO:0007669"/>
    <property type="project" value="UniProtKB-KW"/>
</dbReference>
<evidence type="ECO:0000256" key="2">
    <source>
        <dbReference type="ARBA" id="ARBA00022679"/>
    </source>
</evidence>
<dbReference type="CDD" id="cd02440">
    <property type="entry name" value="AdoMet_MTases"/>
    <property type="match status" value="1"/>
</dbReference>
<dbReference type="RefSeq" id="WP_386781395.1">
    <property type="nucleotide sequence ID" value="NZ_JBHTIC010000002.1"/>
</dbReference>
<dbReference type="EC" id="2.1.-.-" evidence="4"/>
<comment type="caution">
    <text evidence="4">The sequence shown here is derived from an EMBL/GenBank/DDBJ whole genome shotgun (WGS) entry which is preliminary data.</text>
</comment>
<proteinExistence type="predicted"/>
<dbReference type="EMBL" id="JBHTIC010000002">
    <property type="protein sequence ID" value="MFD0760888.1"/>
    <property type="molecule type" value="Genomic_DNA"/>
</dbReference>